<feature type="region of interest" description="Disordered" evidence="10">
    <location>
        <begin position="424"/>
        <end position="974"/>
    </location>
</feature>
<protein>
    <recommendedName>
        <fullName evidence="15">Transcriptional regulator ATRX homolog</fullName>
    </recommendedName>
</protein>
<evidence type="ECO:0000313" key="14">
    <source>
        <dbReference type="Proteomes" id="UP001153636"/>
    </source>
</evidence>
<feature type="domain" description="Helicase C-terminal" evidence="12">
    <location>
        <begin position="1458"/>
        <end position="1638"/>
    </location>
</feature>
<evidence type="ECO:0000256" key="2">
    <source>
        <dbReference type="ARBA" id="ARBA00007025"/>
    </source>
</evidence>
<keyword evidence="8" id="KW-0539">Nucleus</keyword>
<evidence type="ECO:0008006" key="15">
    <source>
        <dbReference type="Google" id="ProtNLM"/>
    </source>
</evidence>
<feature type="compositionally biased region" description="Basic and acidic residues" evidence="10">
    <location>
        <begin position="297"/>
        <end position="309"/>
    </location>
</feature>
<proteinExistence type="inferred from homology"/>
<dbReference type="Gene3D" id="3.40.50.300">
    <property type="entry name" value="P-loop containing nucleotide triphosphate hydrolases"/>
    <property type="match status" value="1"/>
</dbReference>
<keyword evidence="6" id="KW-0067">ATP-binding</keyword>
<dbReference type="OrthoDB" id="9900844at2759"/>
<dbReference type="InterPro" id="IPR014001">
    <property type="entry name" value="Helicase_ATP-bd"/>
</dbReference>
<evidence type="ECO:0000256" key="9">
    <source>
        <dbReference type="SAM" id="Coils"/>
    </source>
</evidence>
<feature type="compositionally biased region" description="Basic and acidic residues" evidence="10">
    <location>
        <begin position="597"/>
        <end position="613"/>
    </location>
</feature>
<feature type="domain" description="Helicase ATP-binding" evidence="11">
    <location>
        <begin position="1043"/>
        <end position="1229"/>
    </location>
</feature>
<name>A0A9P0CG00_9CUCU</name>
<dbReference type="GO" id="GO:0016887">
    <property type="term" value="F:ATP hydrolysis activity"/>
    <property type="evidence" value="ECO:0007669"/>
    <property type="project" value="InterPro"/>
</dbReference>
<feature type="coiled-coil region" evidence="9">
    <location>
        <begin position="17"/>
        <end position="44"/>
    </location>
</feature>
<feature type="region of interest" description="Disordered" evidence="10">
    <location>
        <begin position="1349"/>
        <end position="1424"/>
    </location>
</feature>
<feature type="compositionally biased region" description="Polar residues" evidence="10">
    <location>
        <begin position="194"/>
        <end position="204"/>
    </location>
</feature>
<dbReference type="InterPro" id="IPR000330">
    <property type="entry name" value="SNF2_N"/>
</dbReference>
<feature type="compositionally biased region" description="Basic and acidic residues" evidence="10">
    <location>
        <begin position="495"/>
        <end position="518"/>
    </location>
</feature>
<accession>A0A9P0CG00</accession>
<feature type="compositionally biased region" description="Basic residues" evidence="10">
    <location>
        <begin position="922"/>
        <end position="934"/>
    </location>
</feature>
<organism evidence="13 14">
    <name type="scientific">Psylliodes chrysocephalus</name>
    <dbReference type="NCBI Taxonomy" id="3402493"/>
    <lineage>
        <taxon>Eukaryota</taxon>
        <taxon>Metazoa</taxon>
        <taxon>Ecdysozoa</taxon>
        <taxon>Arthropoda</taxon>
        <taxon>Hexapoda</taxon>
        <taxon>Insecta</taxon>
        <taxon>Pterygota</taxon>
        <taxon>Neoptera</taxon>
        <taxon>Endopterygota</taxon>
        <taxon>Coleoptera</taxon>
        <taxon>Polyphaga</taxon>
        <taxon>Cucujiformia</taxon>
        <taxon>Chrysomeloidea</taxon>
        <taxon>Chrysomelidae</taxon>
        <taxon>Galerucinae</taxon>
        <taxon>Alticini</taxon>
        <taxon>Psylliodes</taxon>
    </lineage>
</organism>
<feature type="compositionally biased region" description="Basic and acidic residues" evidence="10">
    <location>
        <begin position="279"/>
        <end position="288"/>
    </location>
</feature>
<feature type="region of interest" description="Disordered" evidence="10">
    <location>
        <begin position="343"/>
        <end position="388"/>
    </location>
</feature>
<dbReference type="SUPFAM" id="SSF52540">
    <property type="entry name" value="P-loop containing nucleoside triphosphate hydrolases"/>
    <property type="match status" value="2"/>
</dbReference>
<gene>
    <name evidence="13" type="ORF">PSYICH_LOCUS230</name>
</gene>
<dbReference type="Gene3D" id="3.40.50.10810">
    <property type="entry name" value="Tandem AAA-ATPase domain"/>
    <property type="match status" value="1"/>
</dbReference>
<keyword evidence="5" id="KW-0347">Helicase</keyword>
<feature type="compositionally biased region" description="Basic residues" evidence="10">
    <location>
        <begin position="1399"/>
        <end position="1408"/>
    </location>
</feature>
<dbReference type="InterPro" id="IPR044574">
    <property type="entry name" value="ARIP4-like"/>
</dbReference>
<evidence type="ECO:0000256" key="4">
    <source>
        <dbReference type="ARBA" id="ARBA00022801"/>
    </source>
</evidence>
<feature type="compositionally biased region" description="Low complexity" evidence="10">
    <location>
        <begin position="1379"/>
        <end position="1396"/>
    </location>
</feature>
<evidence type="ECO:0000256" key="6">
    <source>
        <dbReference type="ARBA" id="ARBA00022840"/>
    </source>
</evidence>
<dbReference type="InterPro" id="IPR049730">
    <property type="entry name" value="SNF2/RAD54-like_C"/>
</dbReference>
<feature type="compositionally biased region" description="Basic and acidic residues" evidence="10">
    <location>
        <begin position="540"/>
        <end position="560"/>
    </location>
</feature>
<dbReference type="PROSITE" id="PS51192">
    <property type="entry name" value="HELICASE_ATP_BIND_1"/>
    <property type="match status" value="1"/>
</dbReference>
<dbReference type="SMART" id="SM00487">
    <property type="entry name" value="DEXDc"/>
    <property type="match status" value="1"/>
</dbReference>
<feature type="region of interest" description="Disordered" evidence="10">
    <location>
        <begin position="257"/>
        <end position="318"/>
    </location>
</feature>
<keyword evidence="7" id="KW-0238">DNA-binding</keyword>
<evidence type="ECO:0000259" key="11">
    <source>
        <dbReference type="PROSITE" id="PS51192"/>
    </source>
</evidence>
<keyword evidence="14" id="KW-1185">Reference proteome</keyword>
<dbReference type="GO" id="GO:0005524">
    <property type="term" value="F:ATP binding"/>
    <property type="evidence" value="ECO:0007669"/>
    <property type="project" value="UniProtKB-KW"/>
</dbReference>
<dbReference type="GO" id="GO:0003677">
    <property type="term" value="F:DNA binding"/>
    <property type="evidence" value="ECO:0007669"/>
    <property type="project" value="UniProtKB-KW"/>
</dbReference>
<dbReference type="EMBL" id="OV651813">
    <property type="protein sequence ID" value="CAH1099998.1"/>
    <property type="molecule type" value="Genomic_DNA"/>
</dbReference>
<feature type="compositionally biased region" description="Acidic residues" evidence="10">
    <location>
        <begin position="519"/>
        <end position="531"/>
    </location>
</feature>
<feature type="compositionally biased region" description="Basic and acidic residues" evidence="10">
    <location>
        <begin position="808"/>
        <end position="827"/>
    </location>
</feature>
<dbReference type="PANTHER" id="PTHR45797">
    <property type="entry name" value="RAD54-LIKE"/>
    <property type="match status" value="1"/>
</dbReference>
<feature type="compositionally biased region" description="Basic and acidic residues" evidence="10">
    <location>
        <begin position="632"/>
        <end position="647"/>
    </location>
</feature>
<dbReference type="Pfam" id="PF00271">
    <property type="entry name" value="Helicase_C"/>
    <property type="match status" value="1"/>
</dbReference>
<feature type="compositionally biased region" description="Basic and acidic residues" evidence="10">
    <location>
        <begin position="852"/>
        <end position="867"/>
    </location>
</feature>
<evidence type="ECO:0000256" key="1">
    <source>
        <dbReference type="ARBA" id="ARBA00004123"/>
    </source>
</evidence>
<dbReference type="GO" id="GO:0004386">
    <property type="term" value="F:helicase activity"/>
    <property type="evidence" value="ECO:0007669"/>
    <property type="project" value="UniProtKB-KW"/>
</dbReference>
<feature type="compositionally biased region" description="Acidic residues" evidence="10">
    <location>
        <begin position="742"/>
        <end position="751"/>
    </location>
</feature>
<feature type="compositionally biased region" description="Basic residues" evidence="10">
    <location>
        <begin position="868"/>
        <end position="880"/>
    </location>
</feature>
<feature type="compositionally biased region" description="Basic and acidic residues" evidence="10">
    <location>
        <begin position="343"/>
        <end position="364"/>
    </location>
</feature>
<evidence type="ECO:0000259" key="12">
    <source>
        <dbReference type="PROSITE" id="PS51194"/>
    </source>
</evidence>
<feature type="compositionally biased region" description="Basic and acidic residues" evidence="10">
    <location>
        <begin position="657"/>
        <end position="688"/>
    </location>
</feature>
<keyword evidence="4" id="KW-0378">Hydrolase</keyword>
<dbReference type="CDD" id="cd18793">
    <property type="entry name" value="SF2_C_SNF"/>
    <property type="match status" value="1"/>
</dbReference>
<dbReference type="InterPro" id="IPR038718">
    <property type="entry name" value="SNF2-like_sf"/>
</dbReference>
<dbReference type="GO" id="GO:0005634">
    <property type="term" value="C:nucleus"/>
    <property type="evidence" value="ECO:0007669"/>
    <property type="project" value="UniProtKB-SubCell"/>
</dbReference>
<feature type="compositionally biased region" description="Basic residues" evidence="10">
    <location>
        <begin position="828"/>
        <end position="840"/>
    </location>
</feature>
<evidence type="ECO:0000256" key="8">
    <source>
        <dbReference type="ARBA" id="ARBA00023242"/>
    </source>
</evidence>
<feature type="compositionally biased region" description="Basic and acidic residues" evidence="10">
    <location>
        <begin position="435"/>
        <end position="471"/>
    </location>
</feature>
<evidence type="ECO:0000256" key="5">
    <source>
        <dbReference type="ARBA" id="ARBA00022806"/>
    </source>
</evidence>
<feature type="region of interest" description="Disordered" evidence="10">
    <location>
        <begin position="156"/>
        <end position="217"/>
    </location>
</feature>
<feature type="region of interest" description="Disordered" evidence="10">
    <location>
        <begin position="1851"/>
        <end position="1871"/>
    </location>
</feature>
<evidence type="ECO:0000313" key="13">
    <source>
        <dbReference type="EMBL" id="CAH1099998.1"/>
    </source>
</evidence>
<comment type="subcellular location">
    <subcellularLocation>
        <location evidence="1">Nucleus</location>
    </subcellularLocation>
</comment>
<evidence type="ECO:0000256" key="10">
    <source>
        <dbReference type="SAM" id="MobiDB-lite"/>
    </source>
</evidence>
<feature type="compositionally biased region" description="Basic and acidic residues" evidence="10">
    <location>
        <begin position="729"/>
        <end position="741"/>
    </location>
</feature>
<dbReference type="Pfam" id="PF00176">
    <property type="entry name" value="SNF2-rel_dom"/>
    <property type="match status" value="1"/>
</dbReference>
<sequence length="1871" mass="213785">MSKDEAISIALDSISEIRKFLEAADDLENNLKKTTKKKHLLQNSKQFIDDLYTISDKSKTNFYAIYDKLEIEVDVDSEDGGELIDKSVPNIENSAVDNSENVVEKDAIEEAVYTNNTSTEDIFISEASNDAINEAINEVTNETTNEVIIEATIEAPNEDTNEATNGATIEAPNEDTNEATNGATIEAPNEDTNEATNGATNEATNEPKISDSDDLDVKPTFSKSIIRVVDLNKLIDPKQKKSVKFDSSVIILTSSDEEDTPVIPPKLNENGLKSSSKTSSDKHSKTADIFEPEVNIEEIKENSSPDNSRKSSRLKNVQTKKELNRVELKKIFKRSSDKNFEIVGKRSKRNKDNSKDTKRDKHIVLDSSSDESDSKSHGRGKTRNSKISDPKFKKKVYVPLPLIQCHKLKEVYNTNKDIFACSSSTRSSKRNRATSGHDSDNENSKNKKTKTKEDKIVKERKSDDNSIKDNLENVDEDMPNDKEINADKHKKKENKKGSGTDSTESKKDKSKTKSSEGSDKEEDDDKTDEDEKTIKRNNKKTNEVSHTDEDNSKEKEDTTKTGEQNDLLEEDKGKKIDEEEGNKEKIMDEAVSTENDETAKEDSDPKTDETDKGKKTRNKAKSTDENGESEEISTKEAESKNKSKSVDESASSDEEGTEKKTEGKKTRNKTKPSDKERESDEENSTKKSESKKKKKKSKDSDESANSDEEDKNKTKSSDKDQESDVDDNSINKKATETKSSDDESVNNDEIPENNNEDKDCDEETDKNTSKTSDNEDEAKEKKIKKKKKNDSDESDEEQTNKNRKKVKKENVSDSEDSNKESDDDDKKKKTNRKPTKKCHKLIVLSDSDDEENDKRGSDDEKSDDSDKKKNKKKTKKKIKKPVVVDSDDDDSGNKKSDDEEKSDSSSNSEKKSDSDDEEFSKKKSQRKSRIKKSKNSSSDSEEEVSTRKQIRKVLDKDSLSETTKKAEEEERERKARIAEKQKKYNRMFEEKKDATVESVVLDYHEKTKEPRISVHKKIVKNLKPHQVSGIQFMYDACFESVERTMKSPGSGCILAHCMGLGKTLQVVALTHTLMKHSELTKVERVMVVCPINTVLNWKAEYQKWVPKKSELEVYELATSKKNYERQHIVKEWFEDGGILIIGYTMFRNLSNPANKRLTKKMRTDLHNGLVDPGPDLVICDEGHLLKNEKTHLSIAMNRIKTMRRIVLTGTPLQNNLKEYWCMVQFIKPNLLGTYKEYMNRFVNPITNGQYTDSTQHDTILMRKRSHVLHKLLDGVVQRRDYAVLEPYLPTKHEFVLFVKLSDTQIKLYKYYMEKLAKKNDGSNRTSFLFTDFQQLQRICTHPRVLADKTKEKKEKWDDEDDESEGSLKDFINDDEDSASKSSSNNSSSNESDVSSESVKKKKKGRTRVTRAVAAQRKENNEEDDSDIEMIAEVKKEWWQEFCDGDELDNIDNSGKLSLLFAILKECEEIGDKVLVFSQSLYTLNCIEYFLGKVDEATSNNETEKLRGYNGTWELGLDYFRLDGSSSCDNRAYWCDSFNNPENERARLFLISTRAGGLGINLVAANRVIIFDVSWNPSHDLQSIYRVYRFGQTKPCYIYRFVTYGAMEMKIYERQVTKQAISKRVIDEQQIDRHYNQNDLQELYQCDLDPEDRPIPLVPKDVLLGEMLQKYDKIIYKYHLHQSLLENKSEEGLNEEERKAAWDEFENEKVLRKTSLTASSYLVNSANMSAQAINAALTNIVKRDNPNWSEAQIKGIIPALVRQLQIQIEENDMSMYQRVVQEIQIMNQAKLKESYYQQQMMKYYQQQMMIQKRQQALLGNLNINPLNIQNLYGGNANVANYMNGAMAAPNFANGPSTSRQNRPPNDVIELND</sequence>
<feature type="compositionally biased region" description="Basic and acidic residues" evidence="10">
    <location>
        <begin position="570"/>
        <end position="588"/>
    </location>
</feature>
<feature type="compositionally biased region" description="Polar residues" evidence="10">
    <location>
        <begin position="1852"/>
        <end position="1862"/>
    </location>
</feature>
<dbReference type="Proteomes" id="UP001153636">
    <property type="component" value="Chromosome 1"/>
</dbReference>
<dbReference type="InterPro" id="IPR001650">
    <property type="entry name" value="Helicase_C-like"/>
</dbReference>
<dbReference type="PANTHER" id="PTHR45797:SF3">
    <property type="entry name" value="TRANSCRIPTIONAL REGULATOR ATRX HOMOLOG"/>
    <property type="match status" value="1"/>
</dbReference>
<feature type="compositionally biased region" description="Basic and acidic residues" evidence="10">
    <location>
        <begin position="208"/>
        <end position="217"/>
    </location>
</feature>
<dbReference type="InterPro" id="IPR027417">
    <property type="entry name" value="P-loop_NTPase"/>
</dbReference>
<keyword evidence="9" id="KW-0175">Coiled coil</keyword>
<feature type="compositionally biased region" description="Basic and acidic residues" evidence="10">
    <location>
        <begin position="710"/>
        <end position="722"/>
    </location>
</feature>
<evidence type="ECO:0000256" key="3">
    <source>
        <dbReference type="ARBA" id="ARBA00022741"/>
    </source>
</evidence>
<evidence type="ECO:0000256" key="7">
    <source>
        <dbReference type="ARBA" id="ARBA00023125"/>
    </source>
</evidence>
<comment type="similarity">
    <text evidence="2">Belongs to the SNF2/RAD54 helicase family.</text>
</comment>
<feature type="compositionally biased region" description="Basic and acidic residues" evidence="10">
    <location>
        <begin position="952"/>
        <end position="974"/>
    </location>
</feature>
<dbReference type="SMART" id="SM00490">
    <property type="entry name" value="HELICc"/>
    <property type="match status" value="1"/>
</dbReference>
<dbReference type="PROSITE" id="PS51194">
    <property type="entry name" value="HELICASE_CTER"/>
    <property type="match status" value="1"/>
</dbReference>
<keyword evidence="3" id="KW-0547">Nucleotide-binding</keyword>
<reference evidence="13" key="1">
    <citation type="submission" date="2022-01" db="EMBL/GenBank/DDBJ databases">
        <authorList>
            <person name="King R."/>
        </authorList>
    </citation>
    <scope>NUCLEOTIDE SEQUENCE</scope>
</reference>